<dbReference type="CDD" id="cd00066">
    <property type="entry name" value="G-alpha"/>
    <property type="match status" value="1"/>
</dbReference>
<dbReference type="PANTHER" id="PTHR10218:SF302">
    <property type="entry name" value="GUANINE NUCLEOTIDE-BINDING PROTEIN ALPHA-5 SUBUNIT"/>
    <property type="match status" value="1"/>
</dbReference>
<evidence type="ECO:0000256" key="6">
    <source>
        <dbReference type="PIRSR" id="PIRSR601019-1"/>
    </source>
</evidence>
<evidence type="ECO:0000313" key="9">
    <source>
        <dbReference type="Proteomes" id="UP001342314"/>
    </source>
</evidence>
<comment type="caution">
    <text evidence="8">The sequence shown here is derived from an EMBL/GenBank/DDBJ whole genome shotgun (WGS) entry which is preliminary data.</text>
</comment>
<dbReference type="PANTHER" id="PTHR10218">
    <property type="entry name" value="GTP-BINDING PROTEIN ALPHA SUBUNIT"/>
    <property type="match status" value="1"/>
</dbReference>
<dbReference type="GO" id="GO:0003924">
    <property type="term" value="F:GTPase activity"/>
    <property type="evidence" value="ECO:0007669"/>
    <property type="project" value="InterPro"/>
</dbReference>
<dbReference type="SUPFAM" id="SSF47895">
    <property type="entry name" value="Transducin (alpha subunit), insertion domain"/>
    <property type="match status" value="1"/>
</dbReference>
<protein>
    <recommendedName>
        <fullName evidence="10">Guanine nucleotide-binding protein subunit alpha</fullName>
    </recommendedName>
</protein>
<dbReference type="InterPro" id="IPR002975">
    <property type="entry name" value="Fungi_Gprotein_alpha"/>
</dbReference>
<feature type="binding site" evidence="6">
    <location>
        <begin position="251"/>
        <end position="254"/>
    </location>
    <ligand>
        <name>GTP</name>
        <dbReference type="ChEBI" id="CHEBI:37565"/>
    </ligand>
</feature>
<feature type="binding site" evidence="6">
    <location>
        <position position="307"/>
    </location>
    <ligand>
        <name>GTP</name>
        <dbReference type="ChEBI" id="CHEBI:37565"/>
    </ligand>
</feature>
<reference evidence="8 9" key="1">
    <citation type="submission" date="2021-12" db="EMBL/GenBank/DDBJ databases">
        <title>High titer production of polyol ester of fatty acids by Rhodotorula paludigena BS15 towards product separation-free biomass refinery.</title>
        <authorList>
            <person name="Mano J."/>
            <person name="Ono H."/>
            <person name="Tanaka T."/>
            <person name="Naito K."/>
            <person name="Sushida H."/>
            <person name="Ike M."/>
            <person name="Tokuyasu K."/>
            <person name="Kitaoka M."/>
        </authorList>
    </citation>
    <scope>NUCLEOTIDE SEQUENCE [LARGE SCALE GENOMIC DNA]</scope>
    <source>
        <strain evidence="8 9">BS15</strain>
    </source>
</reference>
<dbReference type="SUPFAM" id="SSF52540">
    <property type="entry name" value="P-loop containing nucleoside triphosphate hydrolases"/>
    <property type="match status" value="1"/>
</dbReference>
<dbReference type="GO" id="GO:0007186">
    <property type="term" value="P:G protein-coupled receptor signaling pathway"/>
    <property type="evidence" value="ECO:0007669"/>
    <property type="project" value="InterPro"/>
</dbReference>
<dbReference type="InterPro" id="IPR001019">
    <property type="entry name" value="Gprotein_alpha_su"/>
</dbReference>
<dbReference type="FunFam" id="3.40.50.300:FF:002307">
    <property type="entry name" value="Guanine nucleotide-binding protein G(k) subunit alpha"/>
    <property type="match status" value="1"/>
</dbReference>
<dbReference type="InterPro" id="IPR011025">
    <property type="entry name" value="GproteinA_insert"/>
</dbReference>
<dbReference type="Pfam" id="PF00503">
    <property type="entry name" value="G-alpha"/>
    <property type="match status" value="1"/>
</dbReference>
<keyword evidence="5" id="KW-0807">Transducer</keyword>
<feature type="binding site" evidence="7">
    <location>
        <position position="45"/>
    </location>
    <ligand>
        <name>Mg(2+)</name>
        <dbReference type="ChEBI" id="CHEBI:18420"/>
    </ligand>
</feature>
<feature type="binding site" evidence="6">
    <location>
        <begin position="182"/>
        <end position="186"/>
    </location>
    <ligand>
        <name>GTP</name>
        <dbReference type="ChEBI" id="CHEBI:37565"/>
    </ligand>
</feature>
<dbReference type="GO" id="GO:0005525">
    <property type="term" value="F:GTP binding"/>
    <property type="evidence" value="ECO:0007669"/>
    <property type="project" value="UniProtKB-KW"/>
</dbReference>
<feature type="binding site" evidence="6">
    <location>
        <begin position="157"/>
        <end position="163"/>
    </location>
    <ligand>
        <name>GTP</name>
        <dbReference type="ChEBI" id="CHEBI:37565"/>
    </ligand>
</feature>
<dbReference type="GO" id="GO:0031683">
    <property type="term" value="F:G-protein beta/gamma-subunit complex binding"/>
    <property type="evidence" value="ECO:0007669"/>
    <property type="project" value="InterPro"/>
</dbReference>
<evidence type="ECO:0000256" key="1">
    <source>
        <dbReference type="ARBA" id="ARBA00022723"/>
    </source>
</evidence>
<organism evidence="8 9">
    <name type="scientific">Rhodotorula paludigena</name>
    <dbReference type="NCBI Taxonomy" id="86838"/>
    <lineage>
        <taxon>Eukaryota</taxon>
        <taxon>Fungi</taxon>
        <taxon>Dikarya</taxon>
        <taxon>Basidiomycota</taxon>
        <taxon>Pucciniomycotina</taxon>
        <taxon>Microbotryomycetes</taxon>
        <taxon>Sporidiobolales</taxon>
        <taxon>Sporidiobolaceae</taxon>
        <taxon>Rhodotorula</taxon>
    </lineage>
</organism>
<dbReference type="PRINTS" id="PR01241">
    <property type="entry name" value="GPROTEINAFNG"/>
</dbReference>
<feature type="binding site" evidence="7">
    <location>
        <position position="163"/>
    </location>
    <ligand>
        <name>Mg(2+)</name>
        <dbReference type="ChEBI" id="CHEBI:18420"/>
    </ligand>
</feature>
<evidence type="ECO:0000256" key="2">
    <source>
        <dbReference type="ARBA" id="ARBA00022741"/>
    </source>
</evidence>
<dbReference type="GO" id="GO:0005834">
    <property type="term" value="C:heterotrimeric G-protein complex"/>
    <property type="evidence" value="ECO:0007669"/>
    <property type="project" value="InterPro"/>
</dbReference>
<evidence type="ECO:0000256" key="5">
    <source>
        <dbReference type="ARBA" id="ARBA00023224"/>
    </source>
</evidence>
<keyword evidence="4 6" id="KW-0342">GTP-binding</keyword>
<dbReference type="Gene3D" id="1.10.400.10">
    <property type="entry name" value="GI Alpha 1, domain 2-like"/>
    <property type="match status" value="1"/>
</dbReference>
<dbReference type="EMBL" id="BQKY01000008">
    <property type="protein sequence ID" value="GJN91079.1"/>
    <property type="molecule type" value="Genomic_DNA"/>
</dbReference>
<keyword evidence="9" id="KW-1185">Reference proteome</keyword>
<name>A0AAV5GMD0_9BASI</name>
<feature type="binding site" evidence="6">
    <location>
        <begin position="41"/>
        <end position="46"/>
    </location>
    <ligand>
        <name>GTP</name>
        <dbReference type="ChEBI" id="CHEBI:37565"/>
    </ligand>
</feature>
<sequence>MGCGGSKPADQEGKARSDEIENQLRKDRMAMRKMLLLGAGESGKSTILKQMKLIHEGSYTDKERENYKEIIYSNTVQSMHVILDAMEMMGIQLASPEGQRYQEVIMAQPHQIEADFLAQEVTEAIMELWKDPGVRDYFDSITRIGSRNYIPSDQDVLRSRVKTTGITETTFQIGELKYRMFDVGGQRSERKKWIHCFENVTAILFLVAISEYDQMLYEDEAINRMQEALVLFDSICNSRWFVRTSIILFLNKIDLFREKLPRSPIANFFPDYTGGSDLQQACDYFSSRFVSLNQSSAKQIYVHFTCATDTTQIKFVLSAVNDIVIQVNLRDCGLL</sequence>
<dbReference type="InterPro" id="IPR027417">
    <property type="entry name" value="P-loop_NTPase"/>
</dbReference>
<dbReference type="GO" id="GO:0005737">
    <property type="term" value="C:cytoplasm"/>
    <property type="evidence" value="ECO:0007669"/>
    <property type="project" value="TreeGrafter"/>
</dbReference>
<dbReference type="AlphaFoldDB" id="A0AAV5GMD0"/>
<keyword evidence="1 7" id="KW-0479">Metal-binding</keyword>
<keyword evidence="3 7" id="KW-0460">Magnesium</keyword>
<keyword evidence="2 6" id="KW-0547">Nucleotide-binding</keyword>
<evidence type="ECO:0000256" key="4">
    <source>
        <dbReference type="ARBA" id="ARBA00023134"/>
    </source>
</evidence>
<dbReference type="PRINTS" id="PR00318">
    <property type="entry name" value="GPROTEINA"/>
</dbReference>
<dbReference type="Gene3D" id="3.40.50.300">
    <property type="entry name" value="P-loop containing nucleotide triphosphate hydrolases"/>
    <property type="match status" value="1"/>
</dbReference>
<dbReference type="SMART" id="SM00275">
    <property type="entry name" value="G_alpha"/>
    <property type="match status" value="1"/>
</dbReference>
<evidence type="ECO:0000313" key="8">
    <source>
        <dbReference type="EMBL" id="GJN91079.1"/>
    </source>
</evidence>
<dbReference type="GO" id="GO:0000750">
    <property type="term" value="P:pheromone-dependent signal transduction involved in conjugation with cellular fusion"/>
    <property type="evidence" value="ECO:0007669"/>
    <property type="project" value="TreeGrafter"/>
</dbReference>
<evidence type="ECO:0000256" key="3">
    <source>
        <dbReference type="ARBA" id="ARBA00022842"/>
    </source>
</evidence>
<evidence type="ECO:0008006" key="10">
    <source>
        <dbReference type="Google" id="ProtNLM"/>
    </source>
</evidence>
<dbReference type="GO" id="GO:0046872">
    <property type="term" value="F:metal ion binding"/>
    <property type="evidence" value="ECO:0007669"/>
    <property type="project" value="UniProtKB-KW"/>
</dbReference>
<proteinExistence type="predicted"/>
<gene>
    <name evidence="8" type="ORF">Rhopal_004094-T1</name>
</gene>
<dbReference type="Proteomes" id="UP001342314">
    <property type="component" value="Unassembled WGS sequence"/>
</dbReference>
<accession>A0AAV5GMD0</accession>
<dbReference type="GO" id="GO:0001664">
    <property type="term" value="F:G protein-coupled receptor binding"/>
    <property type="evidence" value="ECO:0007669"/>
    <property type="project" value="InterPro"/>
</dbReference>
<evidence type="ECO:0000256" key="7">
    <source>
        <dbReference type="PIRSR" id="PIRSR601019-2"/>
    </source>
</evidence>
<dbReference type="PROSITE" id="PS51882">
    <property type="entry name" value="G_ALPHA"/>
    <property type="match status" value="1"/>
</dbReference>